<organism evidence="1 2">
    <name type="scientific">Necator americanus</name>
    <name type="common">Human hookworm</name>
    <dbReference type="NCBI Taxonomy" id="51031"/>
    <lineage>
        <taxon>Eukaryota</taxon>
        <taxon>Metazoa</taxon>
        <taxon>Ecdysozoa</taxon>
        <taxon>Nematoda</taxon>
        <taxon>Chromadorea</taxon>
        <taxon>Rhabditida</taxon>
        <taxon>Rhabditina</taxon>
        <taxon>Rhabditomorpha</taxon>
        <taxon>Strongyloidea</taxon>
        <taxon>Ancylostomatidae</taxon>
        <taxon>Bunostominae</taxon>
        <taxon>Necator</taxon>
    </lineage>
</organism>
<evidence type="ECO:0000313" key="2">
    <source>
        <dbReference type="Proteomes" id="UP001303046"/>
    </source>
</evidence>
<name>A0ABR1ED46_NECAM</name>
<sequence length="165" mass="18518">MVLAISGCSFPELEYADDVVIFAKSSKKLQHVVNLVSKSTEAIPIEPGCSLRNRVCHNEDLYAETDVVFRQITLGRYEHLAPQSKVSTEDRLGFFETEKTRMTISAYNARPLASDAAVEDLIMQARRFKYDVIGLTEMRRHHPLNAVYVTGEELFFGACDSRGVG</sequence>
<comment type="caution">
    <text evidence="1">The sequence shown here is derived from an EMBL/GenBank/DDBJ whole genome shotgun (WGS) entry which is preliminary data.</text>
</comment>
<gene>
    <name evidence="1" type="primary">Necator_chrX.g22051</name>
    <name evidence="1" type="ORF">RB195_021890</name>
</gene>
<keyword evidence="2" id="KW-1185">Reference proteome</keyword>
<dbReference type="EMBL" id="JAVFWL010000006">
    <property type="protein sequence ID" value="KAK6760595.1"/>
    <property type="molecule type" value="Genomic_DNA"/>
</dbReference>
<accession>A0ABR1ED46</accession>
<dbReference type="Proteomes" id="UP001303046">
    <property type="component" value="Unassembled WGS sequence"/>
</dbReference>
<evidence type="ECO:0008006" key="3">
    <source>
        <dbReference type="Google" id="ProtNLM"/>
    </source>
</evidence>
<proteinExistence type="predicted"/>
<evidence type="ECO:0000313" key="1">
    <source>
        <dbReference type="EMBL" id="KAK6760595.1"/>
    </source>
</evidence>
<reference evidence="1 2" key="1">
    <citation type="submission" date="2023-08" db="EMBL/GenBank/DDBJ databases">
        <title>A Necator americanus chromosomal reference genome.</title>
        <authorList>
            <person name="Ilik V."/>
            <person name="Petrzelkova K.J."/>
            <person name="Pardy F."/>
            <person name="Fuh T."/>
            <person name="Niatou-Singa F.S."/>
            <person name="Gouil Q."/>
            <person name="Baker L."/>
            <person name="Ritchie M.E."/>
            <person name="Jex A.R."/>
            <person name="Gazzola D."/>
            <person name="Li H."/>
            <person name="Toshio Fujiwara R."/>
            <person name="Zhan B."/>
            <person name="Aroian R.V."/>
            <person name="Pafco B."/>
            <person name="Schwarz E.M."/>
        </authorList>
    </citation>
    <scope>NUCLEOTIDE SEQUENCE [LARGE SCALE GENOMIC DNA]</scope>
    <source>
        <strain evidence="1 2">Aroian</strain>
        <tissue evidence="1">Whole animal</tissue>
    </source>
</reference>
<protein>
    <recommendedName>
        <fullName evidence="3">Reverse transcriptase domain-containing protein</fullName>
    </recommendedName>
</protein>